<proteinExistence type="predicted"/>
<dbReference type="PANTHER" id="PTHR48050:SF13">
    <property type="entry name" value="STEROL 3-BETA-GLUCOSYLTRANSFERASE UGT80A2"/>
    <property type="match status" value="1"/>
</dbReference>
<dbReference type="GO" id="GO:0033072">
    <property type="term" value="P:vancomycin biosynthetic process"/>
    <property type="evidence" value="ECO:0007669"/>
    <property type="project" value="UniProtKB-ARBA"/>
</dbReference>
<protein>
    <recommendedName>
        <fullName evidence="5">Glycosyltransferase</fullName>
    </recommendedName>
</protein>
<organism evidence="3 4">
    <name type="scientific">Reticulibacter mediterranei</name>
    <dbReference type="NCBI Taxonomy" id="2778369"/>
    <lineage>
        <taxon>Bacteria</taxon>
        <taxon>Bacillati</taxon>
        <taxon>Chloroflexota</taxon>
        <taxon>Ktedonobacteria</taxon>
        <taxon>Ktedonobacterales</taxon>
        <taxon>Reticulibacteraceae</taxon>
        <taxon>Reticulibacter</taxon>
    </lineage>
</organism>
<evidence type="ECO:0000259" key="1">
    <source>
        <dbReference type="Pfam" id="PF03033"/>
    </source>
</evidence>
<comment type="caution">
    <text evidence="3">The sequence shown here is derived from an EMBL/GenBank/DDBJ whole genome shotgun (WGS) entry which is preliminary data.</text>
</comment>
<dbReference type="SUPFAM" id="SSF53756">
    <property type="entry name" value="UDP-Glycosyltransferase/glycogen phosphorylase"/>
    <property type="match status" value="1"/>
</dbReference>
<accession>A0A8J3IP12</accession>
<sequence>MRITMFSFGSRGDIQPLIALGCQFKQAGHAPLLATSPDYASLAAEYGIDFAPLGPPLSSFMNEKLNEVVESGNLFKLIRYSQEQRKKAIDAAVVETWRIAQGSDAILFKGPTAIYGYNVAEKLGIPCAEIHFFPVTRTREFPCFLLGDGKDHGPLIDGALWWLSEQFIWQLMQRSGANKQRSEVLNLPPLPFWGIEKRQNREGMPLFYAYSPLVLPRPADWPERIHVTGYYFSDPPSDWQPPAELLDFLSSGSPPVYIGLGSVPVRNPAETLQLFLRALELSGQRGVLASGWSGIGKEQQLPEQVFKVESVPHSWLFPRMAAIVHHGGAGTTGASLRSGVPTIVTPMAADQPSWGARIHAIGVGPAPIPFKKLTAEGLAQAIREAVTNEAMCKRAAELGQRMQTEDGTERTLELFCQYVERFHENRKSTRIVQA</sequence>
<dbReference type="AlphaFoldDB" id="A0A8J3IP12"/>
<dbReference type="CDD" id="cd03784">
    <property type="entry name" value="GT1_Gtf-like"/>
    <property type="match status" value="1"/>
</dbReference>
<evidence type="ECO:0000313" key="4">
    <source>
        <dbReference type="Proteomes" id="UP000597444"/>
    </source>
</evidence>
<dbReference type="GO" id="GO:0005975">
    <property type="term" value="P:carbohydrate metabolic process"/>
    <property type="evidence" value="ECO:0007669"/>
    <property type="project" value="InterPro"/>
</dbReference>
<dbReference type="InterPro" id="IPR050426">
    <property type="entry name" value="Glycosyltransferase_28"/>
</dbReference>
<dbReference type="GO" id="GO:0008194">
    <property type="term" value="F:UDP-glycosyltransferase activity"/>
    <property type="evidence" value="ECO:0007669"/>
    <property type="project" value="InterPro"/>
</dbReference>
<dbReference type="FunFam" id="3.40.50.2000:FF:000009">
    <property type="entry name" value="Sterol 3-beta-glucosyltransferase UGT80A2"/>
    <property type="match status" value="1"/>
</dbReference>
<evidence type="ECO:0000313" key="3">
    <source>
        <dbReference type="EMBL" id="GHO99239.1"/>
    </source>
</evidence>
<dbReference type="InterPro" id="IPR004276">
    <property type="entry name" value="GlycoTrans_28_N"/>
</dbReference>
<feature type="domain" description="Glycosyltransferase family 28 N-terminal" evidence="1">
    <location>
        <begin position="3"/>
        <end position="141"/>
    </location>
</feature>
<dbReference type="RefSeq" id="WP_220209888.1">
    <property type="nucleotide sequence ID" value="NZ_BNJK01000002.1"/>
</dbReference>
<dbReference type="Pfam" id="PF06722">
    <property type="entry name" value="EryCIII-like_C"/>
    <property type="match status" value="1"/>
</dbReference>
<reference evidence="3" key="1">
    <citation type="submission" date="2020-10" db="EMBL/GenBank/DDBJ databases">
        <title>Taxonomic study of unclassified bacteria belonging to the class Ktedonobacteria.</title>
        <authorList>
            <person name="Yabe S."/>
            <person name="Wang C.M."/>
            <person name="Zheng Y."/>
            <person name="Sakai Y."/>
            <person name="Cavaletti L."/>
            <person name="Monciardini P."/>
            <person name="Donadio S."/>
        </authorList>
    </citation>
    <scope>NUCLEOTIDE SEQUENCE</scope>
    <source>
        <strain evidence="3">ID150040</strain>
    </source>
</reference>
<evidence type="ECO:0008006" key="5">
    <source>
        <dbReference type="Google" id="ProtNLM"/>
    </source>
</evidence>
<keyword evidence="4" id="KW-1185">Reference proteome</keyword>
<dbReference type="Pfam" id="PF03033">
    <property type="entry name" value="Glyco_transf_28"/>
    <property type="match status" value="1"/>
</dbReference>
<gene>
    <name evidence="3" type="ORF">KSF_092870</name>
</gene>
<feature type="domain" description="Erythromycin biosynthesis protein CIII-like C-terminal" evidence="2">
    <location>
        <begin position="299"/>
        <end position="404"/>
    </location>
</feature>
<dbReference type="EMBL" id="BNJK01000002">
    <property type="protein sequence ID" value="GHO99239.1"/>
    <property type="molecule type" value="Genomic_DNA"/>
</dbReference>
<name>A0A8J3IP12_9CHLR</name>
<dbReference type="Gene3D" id="3.40.50.2000">
    <property type="entry name" value="Glycogen Phosphorylase B"/>
    <property type="match status" value="2"/>
</dbReference>
<dbReference type="InterPro" id="IPR010610">
    <property type="entry name" value="EryCIII-like_C"/>
</dbReference>
<dbReference type="GO" id="GO:0016758">
    <property type="term" value="F:hexosyltransferase activity"/>
    <property type="evidence" value="ECO:0007669"/>
    <property type="project" value="InterPro"/>
</dbReference>
<evidence type="ECO:0000259" key="2">
    <source>
        <dbReference type="Pfam" id="PF06722"/>
    </source>
</evidence>
<dbReference type="InterPro" id="IPR002213">
    <property type="entry name" value="UDP_glucos_trans"/>
</dbReference>
<dbReference type="Proteomes" id="UP000597444">
    <property type="component" value="Unassembled WGS sequence"/>
</dbReference>
<dbReference type="PANTHER" id="PTHR48050">
    <property type="entry name" value="STEROL 3-BETA-GLUCOSYLTRANSFERASE"/>
    <property type="match status" value="1"/>
</dbReference>